<evidence type="ECO:0000313" key="2">
    <source>
        <dbReference type="EMBL" id="MFC4478253.1"/>
    </source>
</evidence>
<dbReference type="PANTHER" id="PTHR43377">
    <property type="entry name" value="BILIVERDIN REDUCTASE A"/>
    <property type="match status" value="1"/>
</dbReference>
<dbReference type="Pfam" id="PF01408">
    <property type="entry name" value="GFO_IDH_MocA"/>
    <property type="match status" value="1"/>
</dbReference>
<dbReference type="RefSeq" id="WP_379798771.1">
    <property type="nucleotide sequence ID" value="NZ_JBHSFY010000008.1"/>
</dbReference>
<protein>
    <submittedName>
        <fullName evidence="2">Gfo/Idh/MocA family protein</fullName>
    </submittedName>
</protein>
<dbReference type="Proteomes" id="UP001596003">
    <property type="component" value="Unassembled WGS sequence"/>
</dbReference>
<sequence length="315" mass="36460">MYKVLVIGCGNIGAQYDIDNDEIQTHVKAWHLNDLTNVYVFDLNQNLVLEVANKYKCQVVDNISSETLSQFDIISVCTPTFTHFEILENVLASGVKVVICEKPVSNKVEEMILLKDIYKKSKSKILVNYIRRFQPDYFNLKNFVQDVLSAEKLTNISIRYQRGFINNCSHALDLLEFLVDKQINFDSIKTHNAVFDQFDNDETLSLMALWDHVNINILGLGNVLFSHFEIDLYFEKHKILIKNAGNLIEIYKTEDKSTILLPLIFQENISKKDSLKNYMVPVVDYAIKLMNNPELKDNFINSIDLNLKMLNYKNN</sequence>
<reference evidence="3" key="1">
    <citation type="journal article" date="2019" name="Int. J. Syst. Evol. Microbiol.">
        <title>The Global Catalogue of Microorganisms (GCM) 10K type strain sequencing project: providing services to taxonomists for standard genome sequencing and annotation.</title>
        <authorList>
            <consortium name="The Broad Institute Genomics Platform"/>
            <consortium name="The Broad Institute Genome Sequencing Center for Infectious Disease"/>
            <person name="Wu L."/>
            <person name="Ma J."/>
        </authorList>
    </citation>
    <scope>NUCLEOTIDE SEQUENCE [LARGE SCALE GENOMIC DNA]</scope>
    <source>
        <strain evidence="3">NBRC 103627</strain>
    </source>
</reference>
<dbReference type="EMBL" id="JBHSFY010000008">
    <property type="protein sequence ID" value="MFC4478253.1"/>
    <property type="molecule type" value="Genomic_DNA"/>
</dbReference>
<name>A0ABV8ZDW2_9FLAO</name>
<feature type="domain" description="Gfo/Idh/MocA-like oxidoreductase N-terminal" evidence="1">
    <location>
        <begin position="3"/>
        <end position="129"/>
    </location>
</feature>
<dbReference type="InterPro" id="IPR051450">
    <property type="entry name" value="Gfo/Idh/MocA_Oxidoreductases"/>
</dbReference>
<dbReference type="Gene3D" id="3.40.50.720">
    <property type="entry name" value="NAD(P)-binding Rossmann-like Domain"/>
    <property type="match status" value="1"/>
</dbReference>
<dbReference type="InterPro" id="IPR000683">
    <property type="entry name" value="Gfo/Idh/MocA-like_OxRdtase_N"/>
</dbReference>
<keyword evidence="3" id="KW-1185">Reference proteome</keyword>
<proteinExistence type="predicted"/>
<organism evidence="2 3">
    <name type="scientific">Flavobacterium chungangensis</name>
    <dbReference type="NCBI Taxonomy" id="2708132"/>
    <lineage>
        <taxon>Bacteria</taxon>
        <taxon>Pseudomonadati</taxon>
        <taxon>Bacteroidota</taxon>
        <taxon>Flavobacteriia</taxon>
        <taxon>Flavobacteriales</taxon>
        <taxon>Flavobacteriaceae</taxon>
        <taxon>Flavobacterium</taxon>
    </lineage>
</organism>
<gene>
    <name evidence="2" type="ORF">ACFO3N_14350</name>
</gene>
<dbReference type="InterPro" id="IPR036291">
    <property type="entry name" value="NAD(P)-bd_dom_sf"/>
</dbReference>
<accession>A0ABV8ZDW2</accession>
<dbReference type="SUPFAM" id="SSF51735">
    <property type="entry name" value="NAD(P)-binding Rossmann-fold domains"/>
    <property type="match status" value="1"/>
</dbReference>
<dbReference type="PANTHER" id="PTHR43377:SF1">
    <property type="entry name" value="BILIVERDIN REDUCTASE A"/>
    <property type="match status" value="1"/>
</dbReference>
<evidence type="ECO:0000259" key="1">
    <source>
        <dbReference type="Pfam" id="PF01408"/>
    </source>
</evidence>
<comment type="caution">
    <text evidence="2">The sequence shown here is derived from an EMBL/GenBank/DDBJ whole genome shotgun (WGS) entry which is preliminary data.</text>
</comment>
<evidence type="ECO:0000313" key="3">
    <source>
        <dbReference type="Proteomes" id="UP001596003"/>
    </source>
</evidence>